<proteinExistence type="predicted"/>
<dbReference type="EMBL" id="CBUH010000025">
    <property type="protein sequence ID" value="CDI41534.1"/>
    <property type="molecule type" value="Genomic_DNA"/>
</dbReference>
<gene>
    <name evidence="1" type="ORF">LHCIRMBIA953_02498</name>
</gene>
<sequence>MTEIMMEQA</sequence>
<dbReference type="Proteomes" id="UP000017243">
    <property type="component" value="Unassembled WGS sequence"/>
</dbReference>
<reference evidence="1 2" key="1">
    <citation type="submission" date="2013-09" db="EMBL/GenBank/DDBJ databases">
        <title>Draft Genome Sequence of five Lactobacillus helveticus strains CIRM-BIA 101T, 103, 104, 951 and 953 isolated from milk product.</title>
        <authorList>
            <person name="Valence F."/>
            <person name="Chuat V."/>
            <person name="Ma L."/>
            <person name="Creno S."/>
            <person name="Falentin H."/>
            <person name="Lortal S."/>
            <person name="Bizet C."/>
            <person name="Clermont D."/>
            <person name="Loux V."/>
            <person name="Bouchier C."/>
            <person name="Cousin S."/>
        </authorList>
    </citation>
    <scope>NUCLEOTIDE SEQUENCE [LARGE SCALE GENOMIC DNA]</scope>
    <source>
        <strain evidence="1 2">CIRM-BIA 953</strain>
    </source>
</reference>
<evidence type="ECO:0000313" key="1">
    <source>
        <dbReference type="EMBL" id="CDI41534.1"/>
    </source>
</evidence>
<evidence type="ECO:0000313" key="2">
    <source>
        <dbReference type="Proteomes" id="UP000017243"/>
    </source>
</evidence>
<protein>
    <submittedName>
        <fullName evidence="1">Uncharacterized protein</fullName>
    </submittedName>
</protein>
<comment type="caution">
    <text evidence="1">The sequence shown here is derived from an EMBL/GenBank/DDBJ whole genome shotgun (WGS) entry which is preliminary data.</text>
</comment>
<name>U4QKC3_LACHE</name>
<organism evidence="1 2">
    <name type="scientific">Lactobacillus helveticus CIRM-BIA 953</name>
    <dbReference type="NCBI Taxonomy" id="1226335"/>
    <lineage>
        <taxon>Bacteria</taxon>
        <taxon>Bacillati</taxon>
        <taxon>Bacillota</taxon>
        <taxon>Bacilli</taxon>
        <taxon>Lactobacillales</taxon>
        <taxon>Lactobacillaceae</taxon>
        <taxon>Lactobacillus</taxon>
    </lineage>
</organism>
<accession>U4QKC3</accession>